<sequence>MADQNQTPNNDSVNPLFNKMDALMARHRNGPAASLDDIPVLTEEAPKTIPSLFDVVDDIPSLTDVVEPNLAAKIASLELEWAIDHHEPDISHLDDEIIAPPPKAKPSSLTIDPLPFQKTVEVLSAATEPLLAASSIQAHPAPAPVAAPAEPDEYLSIPRLPEAPRHIAAPVVEPAFLDLPMLDLDELTRAPTPDYLDLPVLDTRSKRDLVSSSPSEHFIATDLILPLDELPAEPAAAIADFAHILAETSLAAAEVPHLDLDAILATELSGSEPVATTSTEEECLEEAIAPQAETEDVAIQATNASHLDHANHEPVDAILTSSPPSMLADEELEISLELDDEPDTAAEITQDSTNGTSHHWQQSRASSDETEEIIYEINLDDDFETETTPVVAAIEQTDFAPPSHASTTISNSPATLVWDDEPELIIYSGNEIEATAINLDALENEEAAIAVAEPEQPNDTASHTPASILTAINTDETPGDIHNINEPAPIKPSAEIIEFPLNTFSVATALPAAPDPQKATQISSDTVAEITATVGAQLAIDMASEIEQLTKQHFSALMNQFYGETLRKLTEEISRDLEAHLAPRIVELVEAELRSKQLID</sequence>
<evidence type="ECO:0000313" key="2">
    <source>
        <dbReference type="EMBL" id="QLI80998.1"/>
    </source>
</evidence>
<reference evidence="2 3" key="1">
    <citation type="journal article" date="2016" name="Int. J. Syst. Evol. Microbiol.">
        <title>Chitinibacter fontanus sp. nov., isolated from a spring.</title>
        <authorList>
            <person name="Sheu S.Y."/>
            <person name="Li Y.S."/>
            <person name="Young C.C."/>
            <person name="Chen W.M."/>
        </authorList>
    </citation>
    <scope>NUCLEOTIDE SEQUENCE [LARGE SCALE GENOMIC DNA]</scope>
    <source>
        <strain evidence="2 3">STM-7</strain>
    </source>
</reference>
<evidence type="ECO:0008006" key="4">
    <source>
        <dbReference type="Google" id="ProtNLM"/>
    </source>
</evidence>
<organism evidence="2 3">
    <name type="scientific">Chitinibacter fontanus</name>
    <dbReference type="NCBI Taxonomy" id="1737446"/>
    <lineage>
        <taxon>Bacteria</taxon>
        <taxon>Pseudomonadati</taxon>
        <taxon>Pseudomonadota</taxon>
        <taxon>Betaproteobacteria</taxon>
        <taxon>Neisseriales</taxon>
        <taxon>Chitinibacteraceae</taxon>
        <taxon>Chitinibacter</taxon>
    </lineage>
</organism>
<feature type="region of interest" description="Disordered" evidence="1">
    <location>
        <begin position="347"/>
        <end position="369"/>
    </location>
</feature>
<dbReference type="KEGG" id="cfon:HZU75_05365"/>
<feature type="compositionally biased region" description="Polar residues" evidence="1">
    <location>
        <begin position="347"/>
        <end position="365"/>
    </location>
</feature>
<keyword evidence="3" id="KW-1185">Reference proteome</keyword>
<dbReference type="Proteomes" id="UP000510822">
    <property type="component" value="Chromosome"/>
</dbReference>
<proteinExistence type="predicted"/>
<evidence type="ECO:0000313" key="3">
    <source>
        <dbReference type="Proteomes" id="UP000510822"/>
    </source>
</evidence>
<accession>A0A7D5V8Y3</accession>
<dbReference type="EMBL" id="CP058952">
    <property type="protein sequence ID" value="QLI80998.1"/>
    <property type="molecule type" value="Genomic_DNA"/>
</dbReference>
<evidence type="ECO:0000256" key="1">
    <source>
        <dbReference type="SAM" id="MobiDB-lite"/>
    </source>
</evidence>
<dbReference type="RefSeq" id="WP_180308129.1">
    <property type="nucleotide sequence ID" value="NZ_CP058952.1"/>
</dbReference>
<dbReference type="AlphaFoldDB" id="A0A7D5V8Y3"/>
<name>A0A7D5V8Y3_9NEIS</name>
<gene>
    <name evidence="2" type="ORF">HZU75_05365</name>
</gene>
<protein>
    <recommendedName>
        <fullName evidence="4">DUF2497 domain-containing protein</fullName>
    </recommendedName>
</protein>